<proteinExistence type="predicted"/>
<evidence type="ECO:0000313" key="2">
    <source>
        <dbReference type="Proteomes" id="UP001321473"/>
    </source>
</evidence>
<comment type="caution">
    <text evidence="1">The sequence shown here is derived from an EMBL/GenBank/DDBJ whole genome shotgun (WGS) entry which is preliminary data.</text>
</comment>
<reference evidence="1 2" key="1">
    <citation type="journal article" date="2023" name="Arcadia Sci">
        <title>De novo assembly of a long-read Amblyomma americanum tick genome.</title>
        <authorList>
            <person name="Chou S."/>
            <person name="Poskanzer K.E."/>
            <person name="Rollins M."/>
            <person name="Thuy-Boun P.S."/>
        </authorList>
    </citation>
    <scope>NUCLEOTIDE SEQUENCE [LARGE SCALE GENOMIC DNA]</scope>
    <source>
        <strain evidence="1">F_SG_1</strain>
        <tissue evidence="1">Salivary glands</tissue>
    </source>
</reference>
<dbReference type="Proteomes" id="UP001321473">
    <property type="component" value="Unassembled WGS sequence"/>
</dbReference>
<name>A0AAQ4FD57_AMBAM</name>
<sequence length="78" mass="8410">MLYSGLSCIFCFPHVGPATRSSGVNSASKLAASSLTWAEPFSLASSFLPQRPDDEASLLIRLYKGQAAVYEEGNNFVH</sequence>
<keyword evidence="2" id="KW-1185">Reference proteome</keyword>
<dbReference type="AlphaFoldDB" id="A0AAQ4FD57"/>
<gene>
    <name evidence="1" type="ORF">V5799_008933</name>
</gene>
<protein>
    <submittedName>
        <fullName evidence="1">Uncharacterized protein</fullName>
    </submittedName>
</protein>
<organism evidence="1 2">
    <name type="scientific">Amblyomma americanum</name>
    <name type="common">Lone star tick</name>
    <dbReference type="NCBI Taxonomy" id="6943"/>
    <lineage>
        <taxon>Eukaryota</taxon>
        <taxon>Metazoa</taxon>
        <taxon>Ecdysozoa</taxon>
        <taxon>Arthropoda</taxon>
        <taxon>Chelicerata</taxon>
        <taxon>Arachnida</taxon>
        <taxon>Acari</taxon>
        <taxon>Parasitiformes</taxon>
        <taxon>Ixodida</taxon>
        <taxon>Ixodoidea</taxon>
        <taxon>Ixodidae</taxon>
        <taxon>Amblyomminae</taxon>
        <taxon>Amblyomma</taxon>
    </lineage>
</organism>
<accession>A0AAQ4FD57</accession>
<evidence type="ECO:0000313" key="1">
    <source>
        <dbReference type="EMBL" id="KAK8784701.1"/>
    </source>
</evidence>
<dbReference type="EMBL" id="JARKHS020004337">
    <property type="protein sequence ID" value="KAK8784701.1"/>
    <property type="molecule type" value="Genomic_DNA"/>
</dbReference>